<dbReference type="InterPro" id="IPR024747">
    <property type="entry name" value="Pyridox_Oxase-rel"/>
</dbReference>
<dbReference type="Gene3D" id="1.10.260.40">
    <property type="entry name" value="lambda repressor-like DNA-binding domains"/>
    <property type="match status" value="1"/>
</dbReference>
<evidence type="ECO:0000259" key="2">
    <source>
        <dbReference type="PROSITE" id="PS50943"/>
    </source>
</evidence>
<dbReference type="InterPro" id="IPR015035">
    <property type="entry name" value="DUF1918"/>
</dbReference>
<dbReference type="SUPFAM" id="SSF47413">
    <property type="entry name" value="lambda repressor-like DNA-binding domains"/>
    <property type="match status" value="1"/>
</dbReference>
<dbReference type="Proteomes" id="UP000289482">
    <property type="component" value="Unassembled WGS sequence"/>
</dbReference>
<dbReference type="GeneID" id="95779573"/>
<dbReference type="RefSeq" id="WP_129248408.1">
    <property type="nucleotide sequence ID" value="NZ_JABZEL010000008.1"/>
</dbReference>
<keyword evidence="4" id="KW-1185">Reference proteome</keyword>
<dbReference type="Gene3D" id="2.30.110.10">
    <property type="entry name" value="Electron Transport, Fmn-binding Protein, Chain A"/>
    <property type="match status" value="1"/>
</dbReference>
<dbReference type="SMART" id="SM00530">
    <property type="entry name" value="HTH_XRE"/>
    <property type="match status" value="1"/>
</dbReference>
<reference evidence="3 4" key="1">
    <citation type="submission" date="2019-01" db="EMBL/GenBank/DDBJ databases">
        <title>Draft genome sequences of the type strain Streptomyces sioyaensis DSM 40032 and its novel strain, TM32, a thermotolerant antibiotics-producing actinobacterium.</title>
        <authorList>
            <person name="Nakaew N."/>
            <person name="Lumyong S."/>
            <person name="Sloan W.T."/>
            <person name="Sungthong R."/>
        </authorList>
    </citation>
    <scope>NUCLEOTIDE SEQUENCE [LARGE SCALE GENOMIC DNA]</scope>
    <source>
        <strain evidence="3 4">DSM 40032</strain>
    </source>
</reference>
<dbReference type="GO" id="GO:0003677">
    <property type="term" value="F:DNA binding"/>
    <property type="evidence" value="ECO:0007669"/>
    <property type="project" value="InterPro"/>
</dbReference>
<feature type="region of interest" description="Disordered" evidence="1">
    <location>
        <begin position="62"/>
        <end position="104"/>
    </location>
</feature>
<proteinExistence type="predicted"/>
<evidence type="ECO:0000313" key="4">
    <source>
        <dbReference type="Proteomes" id="UP000289482"/>
    </source>
</evidence>
<feature type="compositionally biased region" description="Basic and acidic residues" evidence="1">
    <location>
        <begin position="62"/>
        <end position="94"/>
    </location>
</feature>
<organism evidence="3 4">
    <name type="scientific">Streptomyces sioyaensis</name>
    <dbReference type="NCBI Taxonomy" id="67364"/>
    <lineage>
        <taxon>Bacteria</taxon>
        <taxon>Bacillati</taxon>
        <taxon>Actinomycetota</taxon>
        <taxon>Actinomycetes</taxon>
        <taxon>Kitasatosporales</taxon>
        <taxon>Streptomycetaceae</taxon>
        <taxon>Streptomyces</taxon>
    </lineage>
</organism>
<accession>A0A4Q1QSG1</accession>
<dbReference type="AlphaFoldDB" id="A0A4Q1QSG1"/>
<dbReference type="SUPFAM" id="SSF50118">
    <property type="entry name" value="Cell growth inhibitor/plasmid maintenance toxic component"/>
    <property type="match status" value="1"/>
</dbReference>
<dbReference type="SUPFAM" id="SSF50475">
    <property type="entry name" value="FMN-binding split barrel"/>
    <property type="match status" value="1"/>
</dbReference>
<dbReference type="InterPro" id="IPR012349">
    <property type="entry name" value="Split_barrel_FMN-bd"/>
</dbReference>
<protein>
    <submittedName>
        <fullName evidence="3">DUF1918 domain-containing protein</fullName>
    </submittedName>
</protein>
<dbReference type="Pfam" id="PF12900">
    <property type="entry name" value="Pyridox_ox_2"/>
    <property type="match status" value="1"/>
</dbReference>
<sequence>MRAHIGDQLVVESPATGATRRDGEIVGIHHEDGTPPYEVRWSDTNDVTLVFPGADAHVQHFEHRPEADPVRAERPVSDKPSRRPLDPGDIGRRAAHERRRQRLTRAEVADRAGMAASYLAYLEERPANPNLAALTGLAGALGTTVARLRGGGVDLPPGGGEAGHHPELRELGPEECRDRLSTHGVGRVAVATADGLAVLPVNYEVVDDGIAFRTAPGAAPAAAVGTDVAFEVDHVDDAMSQGWSVLALGPARAVTEPEAVRRLTERAHTKPWAGGDRPLWVLIEPQRVTGRRIDND</sequence>
<evidence type="ECO:0000313" key="3">
    <source>
        <dbReference type="EMBL" id="RXS65997.1"/>
    </source>
</evidence>
<gene>
    <name evidence="3" type="ORF">EST54_16575</name>
</gene>
<dbReference type="CDD" id="cd00093">
    <property type="entry name" value="HTH_XRE"/>
    <property type="match status" value="1"/>
</dbReference>
<name>A0A4Q1QSG1_9ACTN</name>
<evidence type="ECO:0000256" key="1">
    <source>
        <dbReference type="SAM" id="MobiDB-lite"/>
    </source>
</evidence>
<dbReference type="Gene3D" id="2.30.30.440">
    <property type="entry name" value="Domain of unknown function DUF1918"/>
    <property type="match status" value="1"/>
</dbReference>
<dbReference type="EMBL" id="SDIF01000042">
    <property type="protein sequence ID" value="RXS65997.1"/>
    <property type="molecule type" value="Genomic_DNA"/>
</dbReference>
<dbReference type="Pfam" id="PF01381">
    <property type="entry name" value="HTH_3"/>
    <property type="match status" value="1"/>
</dbReference>
<feature type="domain" description="HTH cro/C1-type" evidence="2">
    <location>
        <begin position="98"/>
        <end position="148"/>
    </location>
</feature>
<dbReference type="Pfam" id="PF08940">
    <property type="entry name" value="DUF1918"/>
    <property type="match status" value="1"/>
</dbReference>
<dbReference type="PROSITE" id="PS50943">
    <property type="entry name" value="HTH_CROC1"/>
    <property type="match status" value="1"/>
</dbReference>
<dbReference type="InterPro" id="IPR010982">
    <property type="entry name" value="Lambda_DNA-bd_dom_sf"/>
</dbReference>
<dbReference type="InterPro" id="IPR001387">
    <property type="entry name" value="Cro/C1-type_HTH"/>
</dbReference>
<comment type="caution">
    <text evidence="3">The sequence shown here is derived from an EMBL/GenBank/DDBJ whole genome shotgun (WGS) entry which is preliminary data.</text>
</comment>